<organism evidence="2 3">
    <name type="scientific">Araneus ventricosus</name>
    <name type="common">Orbweaver spider</name>
    <name type="synonym">Epeira ventricosa</name>
    <dbReference type="NCBI Taxonomy" id="182803"/>
    <lineage>
        <taxon>Eukaryota</taxon>
        <taxon>Metazoa</taxon>
        <taxon>Ecdysozoa</taxon>
        <taxon>Arthropoda</taxon>
        <taxon>Chelicerata</taxon>
        <taxon>Arachnida</taxon>
        <taxon>Araneae</taxon>
        <taxon>Araneomorphae</taxon>
        <taxon>Entelegynae</taxon>
        <taxon>Araneoidea</taxon>
        <taxon>Araneidae</taxon>
        <taxon>Araneus</taxon>
    </lineage>
</organism>
<gene>
    <name evidence="2" type="ORF">AVEN_65067_1</name>
</gene>
<dbReference type="Pfam" id="PF17921">
    <property type="entry name" value="Integrase_H2C2"/>
    <property type="match status" value="1"/>
</dbReference>
<comment type="caution">
    <text evidence="2">The sequence shown here is derived from an EMBL/GenBank/DDBJ whole genome shotgun (WGS) entry which is preliminary data.</text>
</comment>
<protein>
    <recommendedName>
        <fullName evidence="1">Integrase zinc-binding domain-containing protein</fullName>
    </recommendedName>
</protein>
<feature type="domain" description="Integrase zinc-binding" evidence="1">
    <location>
        <begin position="151"/>
        <end position="204"/>
    </location>
</feature>
<accession>A0A4Y2MDE6</accession>
<sequence length="229" mass="26372">MKDLGEDCEPATRSEQKSDPIFTFHIQESDNNVISDVFEKSSSLNRIVSVTAYSKIFINNSHKRKSSDQSYLNSGERQIALCTILLAIQNSCFAKEIQAIRENVPISFKVPLISLNLFVEEYGVLRVRGQLQNSSLPFQAKHPVNLPASRKIIYLLMREYHVANLHAGPTLLSNVLRQKFWIIVVKRLVRKIVHKCVVCIRFRKNRSQQLTLYLLNLPTSNFLILFFNH</sequence>
<proteinExistence type="predicted"/>
<dbReference type="PANTHER" id="PTHR47331">
    <property type="entry name" value="PHD-TYPE DOMAIN-CONTAINING PROTEIN"/>
    <property type="match status" value="1"/>
</dbReference>
<evidence type="ECO:0000313" key="2">
    <source>
        <dbReference type="EMBL" id="GBN25158.1"/>
    </source>
</evidence>
<name>A0A4Y2MDE6_ARAVE</name>
<evidence type="ECO:0000313" key="3">
    <source>
        <dbReference type="Proteomes" id="UP000499080"/>
    </source>
</evidence>
<dbReference type="InterPro" id="IPR041588">
    <property type="entry name" value="Integrase_H2C2"/>
</dbReference>
<dbReference type="AlphaFoldDB" id="A0A4Y2MDE6"/>
<dbReference type="EMBL" id="BGPR01007208">
    <property type="protein sequence ID" value="GBN25158.1"/>
    <property type="molecule type" value="Genomic_DNA"/>
</dbReference>
<keyword evidence="3" id="KW-1185">Reference proteome</keyword>
<dbReference type="Proteomes" id="UP000499080">
    <property type="component" value="Unassembled WGS sequence"/>
</dbReference>
<reference evidence="2 3" key="1">
    <citation type="journal article" date="2019" name="Sci. Rep.">
        <title>Orb-weaving spider Araneus ventricosus genome elucidates the spidroin gene catalogue.</title>
        <authorList>
            <person name="Kono N."/>
            <person name="Nakamura H."/>
            <person name="Ohtoshi R."/>
            <person name="Moran D.A.P."/>
            <person name="Shinohara A."/>
            <person name="Yoshida Y."/>
            <person name="Fujiwara M."/>
            <person name="Mori M."/>
            <person name="Tomita M."/>
            <person name="Arakawa K."/>
        </authorList>
    </citation>
    <scope>NUCLEOTIDE SEQUENCE [LARGE SCALE GENOMIC DNA]</scope>
</reference>
<dbReference type="PANTHER" id="PTHR47331:SF2">
    <property type="match status" value="1"/>
</dbReference>
<dbReference type="OrthoDB" id="6769745at2759"/>
<evidence type="ECO:0000259" key="1">
    <source>
        <dbReference type="Pfam" id="PF17921"/>
    </source>
</evidence>